<feature type="domain" description="JmjC" evidence="6">
    <location>
        <begin position="92"/>
        <end position="221"/>
    </location>
</feature>
<dbReference type="SMART" id="SM00558">
    <property type="entry name" value="JmjC"/>
    <property type="match status" value="1"/>
</dbReference>
<evidence type="ECO:0000256" key="3">
    <source>
        <dbReference type="ARBA" id="ARBA00022964"/>
    </source>
</evidence>
<name>A0A432YJT0_9GAMM</name>
<comment type="cofactor">
    <cofactor evidence="1">
        <name>Fe(2+)</name>
        <dbReference type="ChEBI" id="CHEBI:29033"/>
    </cofactor>
</comment>
<organism evidence="7 8">
    <name type="scientific">Pseudidiomarina marina</name>
    <dbReference type="NCBI Taxonomy" id="502366"/>
    <lineage>
        <taxon>Bacteria</taxon>
        <taxon>Pseudomonadati</taxon>
        <taxon>Pseudomonadota</taxon>
        <taxon>Gammaproteobacteria</taxon>
        <taxon>Alteromonadales</taxon>
        <taxon>Idiomarinaceae</taxon>
        <taxon>Pseudidiomarina</taxon>
    </lineage>
</organism>
<evidence type="ECO:0000313" key="8">
    <source>
        <dbReference type="Proteomes" id="UP000288127"/>
    </source>
</evidence>
<dbReference type="SUPFAM" id="SSF51197">
    <property type="entry name" value="Clavaminate synthase-like"/>
    <property type="match status" value="1"/>
</dbReference>
<gene>
    <name evidence="7" type="ORF">CWI76_02865</name>
</gene>
<evidence type="ECO:0000256" key="1">
    <source>
        <dbReference type="ARBA" id="ARBA00001954"/>
    </source>
</evidence>
<dbReference type="GO" id="GO:0016706">
    <property type="term" value="F:2-oxoglutarate-dependent dioxygenase activity"/>
    <property type="evidence" value="ECO:0007669"/>
    <property type="project" value="TreeGrafter"/>
</dbReference>
<reference evidence="8" key="1">
    <citation type="journal article" date="2018" name="Front. Microbiol.">
        <title>Genome-Based Analysis Reveals the Taxonomy and Diversity of the Family Idiomarinaceae.</title>
        <authorList>
            <person name="Liu Y."/>
            <person name="Lai Q."/>
            <person name="Shao Z."/>
        </authorList>
    </citation>
    <scope>NUCLEOTIDE SEQUENCE [LARGE SCALE GENOMIC DNA]</scope>
    <source>
        <strain evidence="8">PIM1</strain>
    </source>
</reference>
<evidence type="ECO:0000313" key="7">
    <source>
        <dbReference type="EMBL" id="RUO61223.1"/>
    </source>
</evidence>
<dbReference type="GO" id="GO:0046872">
    <property type="term" value="F:metal ion binding"/>
    <property type="evidence" value="ECO:0007669"/>
    <property type="project" value="UniProtKB-KW"/>
</dbReference>
<dbReference type="PANTHER" id="PTHR13096">
    <property type="entry name" value="MINA53 MYC INDUCED NUCLEAR ANTIGEN"/>
    <property type="match status" value="1"/>
</dbReference>
<dbReference type="Pfam" id="PF08007">
    <property type="entry name" value="JmjC_2"/>
    <property type="match status" value="1"/>
</dbReference>
<keyword evidence="3" id="KW-0223">Dioxygenase</keyword>
<dbReference type="PANTHER" id="PTHR13096:SF8">
    <property type="entry name" value="RIBOSOMAL OXYGENASE 1"/>
    <property type="match status" value="1"/>
</dbReference>
<accession>A0A432YJT0</accession>
<dbReference type="Pfam" id="PF20514">
    <property type="entry name" value="WHD_ROXA"/>
    <property type="match status" value="1"/>
</dbReference>
<keyword evidence="8" id="KW-1185">Reference proteome</keyword>
<dbReference type="Gene3D" id="2.60.120.650">
    <property type="entry name" value="Cupin"/>
    <property type="match status" value="1"/>
</dbReference>
<keyword evidence="5" id="KW-0408">Iron</keyword>
<dbReference type="Gene3D" id="3.40.366.30">
    <property type="entry name" value="50S ribosomal protein L16 arginine hydroxylase, Chain A, Domain 2"/>
    <property type="match status" value="1"/>
</dbReference>
<dbReference type="RefSeq" id="WP_126758850.1">
    <property type="nucleotide sequence ID" value="NZ_PIPZ01000001.1"/>
</dbReference>
<dbReference type="PROSITE" id="PS51184">
    <property type="entry name" value="JMJC"/>
    <property type="match status" value="1"/>
</dbReference>
<dbReference type="InterPro" id="IPR046799">
    <property type="entry name" value="ROXA-like_wH"/>
</dbReference>
<proteinExistence type="predicted"/>
<dbReference type="OrthoDB" id="9764016at2"/>
<protein>
    <submittedName>
        <fullName evidence="7">Cupin</fullName>
    </submittedName>
</protein>
<dbReference type="Proteomes" id="UP000288127">
    <property type="component" value="Unassembled WGS sequence"/>
</dbReference>
<evidence type="ECO:0000256" key="2">
    <source>
        <dbReference type="ARBA" id="ARBA00022723"/>
    </source>
</evidence>
<evidence type="ECO:0000256" key="4">
    <source>
        <dbReference type="ARBA" id="ARBA00023002"/>
    </source>
</evidence>
<keyword evidence="4" id="KW-0560">Oxidoreductase</keyword>
<dbReference type="EMBL" id="PIPZ01000001">
    <property type="protein sequence ID" value="RUO61223.1"/>
    <property type="molecule type" value="Genomic_DNA"/>
</dbReference>
<evidence type="ECO:0000256" key="5">
    <source>
        <dbReference type="ARBA" id="ARBA00023004"/>
    </source>
</evidence>
<dbReference type="InterPro" id="IPR003347">
    <property type="entry name" value="JmjC_dom"/>
</dbReference>
<evidence type="ECO:0000259" key="6">
    <source>
        <dbReference type="PROSITE" id="PS51184"/>
    </source>
</evidence>
<comment type="caution">
    <text evidence="7">The sequence shown here is derived from an EMBL/GenBank/DDBJ whole genome shotgun (WGS) entry which is preliminary data.</text>
</comment>
<dbReference type="AlphaFoldDB" id="A0A432YJT0"/>
<sequence length="382" mass="42852">MSLTLNLDPREFLREAWQKQPRLIRGAFSQFNDLIEPEILAGLALEEGVDSRVIENHDNTWNVVHGPFESYEEFGEEGWTLLVQSVNEWVPEVQQLIAPFRFLPDWRIDDVMISFATENGGVGPHLDQYDVFIIQGLGRRHWQVGARVTNANEHCPHPDLKQLADEFEPLIDVVLEPGDMLYIPAGCPHNGIALEPSLNYSVGFRAPNAAEFGASVADTLSQLNEVKLPRYRDAEQDDFGSAFVVDAKQLAHAREFLFQSWQQLDLDHALLLVMSQSKRPLPQPEGTITPDELNELAESEDTLLVRTPGARILLGPNQDMLYSNGEAWPIEQSLLSFARVLGELWDDLALTNIADHLTNKEAAILCCDLINAGIIDVVTQQD</sequence>
<keyword evidence="2" id="KW-0479">Metal-binding</keyword>
<dbReference type="InterPro" id="IPR039994">
    <property type="entry name" value="NO66-like"/>
</dbReference>